<reference evidence="2" key="1">
    <citation type="journal article" date="2023" name="G3 (Bethesda)">
        <title>Genome assembly and association tests identify interacting loci associated with vigor, precocity, and sex in interspecific pistachio rootstocks.</title>
        <authorList>
            <person name="Palmer W."/>
            <person name="Jacygrad E."/>
            <person name="Sagayaradj S."/>
            <person name="Cavanaugh K."/>
            <person name="Han R."/>
            <person name="Bertier L."/>
            <person name="Beede B."/>
            <person name="Kafkas S."/>
            <person name="Golino D."/>
            <person name="Preece J."/>
            <person name="Michelmore R."/>
        </authorList>
    </citation>
    <scope>NUCLEOTIDE SEQUENCE [LARGE SCALE GENOMIC DNA]</scope>
</reference>
<sequence length="76" mass="8186">MLDAFLAVGKTVNAYSLLFKILAKGGSTNWKSCEDLIASLNQQGNTKQANILSRMIRGGETTRGSKKGKKQSTVPN</sequence>
<name>A0ACC1AMN1_9ROSI</name>
<keyword evidence="2" id="KW-1185">Reference proteome</keyword>
<organism evidence="1 2">
    <name type="scientific">Pistacia atlantica</name>
    <dbReference type="NCBI Taxonomy" id="434234"/>
    <lineage>
        <taxon>Eukaryota</taxon>
        <taxon>Viridiplantae</taxon>
        <taxon>Streptophyta</taxon>
        <taxon>Embryophyta</taxon>
        <taxon>Tracheophyta</taxon>
        <taxon>Spermatophyta</taxon>
        <taxon>Magnoliopsida</taxon>
        <taxon>eudicotyledons</taxon>
        <taxon>Gunneridae</taxon>
        <taxon>Pentapetalae</taxon>
        <taxon>rosids</taxon>
        <taxon>malvids</taxon>
        <taxon>Sapindales</taxon>
        <taxon>Anacardiaceae</taxon>
        <taxon>Pistacia</taxon>
    </lineage>
</organism>
<accession>A0ACC1AMN1</accession>
<comment type="caution">
    <text evidence="1">The sequence shown here is derived from an EMBL/GenBank/DDBJ whole genome shotgun (WGS) entry which is preliminary data.</text>
</comment>
<evidence type="ECO:0000313" key="1">
    <source>
        <dbReference type="EMBL" id="KAJ0087926.1"/>
    </source>
</evidence>
<evidence type="ECO:0000313" key="2">
    <source>
        <dbReference type="Proteomes" id="UP001164250"/>
    </source>
</evidence>
<dbReference type="EMBL" id="CM047905">
    <property type="protein sequence ID" value="KAJ0087926.1"/>
    <property type="molecule type" value="Genomic_DNA"/>
</dbReference>
<protein>
    <submittedName>
        <fullName evidence="1">Uncharacterized protein</fullName>
    </submittedName>
</protein>
<proteinExistence type="predicted"/>
<dbReference type="Proteomes" id="UP001164250">
    <property type="component" value="Chromosome 9"/>
</dbReference>
<gene>
    <name evidence="1" type="ORF">Patl1_33295</name>
</gene>